<reference evidence="2 4" key="1">
    <citation type="submission" date="2015-11" db="EMBL/GenBank/DDBJ databases">
        <title>Identification of large and diverse effector repertoires of 38 Legionella species.</title>
        <authorList>
            <person name="Burstein D."/>
            <person name="Amaro F."/>
            <person name="Zusman T."/>
            <person name="Lifshitz Z."/>
            <person name="Cohen O."/>
            <person name="Gilbert J.A."/>
            <person name="Pupko T."/>
            <person name="Shuman H.A."/>
            <person name="Segal G."/>
        </authorList>
    </citation>
    <scope>NUCLEOTIDE SEQUENCE [LARGE SCALE GENOMIC DNA]</scope>
    <source>
        <strain evidence="2 4">1762-AUS-E</strain>
    </source>
</reference>
<dbReference type="EMBL" id="LNKA01000019">
    <property type="protein sequence ID" value="KTC64494.1"/>
    <property type="molecule type" value="Genomic_DNA"/>
</dbReference>
<dbReference type="EMBL" id="LR134433">
    <property type="protein sequence ID" value="VEH85862.1"/>
    <property type="molecule type" value="Genomic_DNA"/>
</dbReference>
<organism evidence="2 4">
    <name type="scientific">Legionella adelaidensis</name>
    <dbReference type="NCBI Taxonomy" id="45056"/>
    <lineage>
        <taxon>Bacteria</taxon>
        <taxon>Pseudomonadati</taxon>
        <taxon>Pseudomonadota</taxon>
        <taxon>Gammaproteobacteria</taxon>
        <taxon>Legionellales</taxon>
        <taxon>Legionellaceae</taxon>
        <taxon>Legionella</taxon>
    </lineage>
</organism>
<reference evidence="3 5" key="2">
    <citation type="submission" date="2018-12" db="EMBL/GenBank/DDBJ databases">
        <authorList>
            <consortium name="Pathogen Informatics"/>
        </authorList>
    </citation>
    <scope>NUCLEOTIDE SEQUENCE [LARGE SCALE GENOMIC DNA]</scope>
    <source>
        <strain evidence="3 5">NCTC12735</strain>
        <plasmid evidence="5">24</plasmid>
    </source>
</reference>
<dbReference type="InterPro" id="IPR050261">
    <property type="entry name" value="FrsA_esterase"/>
</dbReference>
<sequence>MIHSEEIQYTDGETNFHGFLAFDNKENNPRPCILIAHDWGGRGEDFCQKAVQLAKHGYIGFAIDMYGEAKTTELKIERRALYNSVVSDRKKLANRILAAFEAAKNHPKVIVTKIAAIGYCFGGLCVLDLARTGADVTGVVSFHGPLLAPENGACTKVSAKILVLHGYDDPLVPPQQIQAFAKEMTHRKVDWQIHMYGLTQHSFTNPKANDDEMGLHYNEKADKRSWQSTLDFLKEVLA</sequence>
<dbReference type="RefSeq" id="WP_058462859.1">
    <property type="nucleotide sequence ID" value="NZ_CAAAHS010000006.1"/>
</dbReference>
<keyword evidence="2" id="KW-0378">Hydrolase</keyword>
<keyword evidence="3" id="KW-0614">Plasmid</keyword>
<dbReference type="OrthoDB" id="9787933at2"/>
<dbReference type="Proteomes" id="UP000054859">
    <property type="component" value="Unassembled WGS sequence"/>
</dbReference>
<dbReference type="InterPro" id="IPR029058">
    <property type="entry name" value="AB_hydrolase_fold"/>
</dbReference>
<feature type="domain" description="Dienelactone hydrolase" evidence="1">
    <location>
        <begin position="24"/>
        <end position="236"/>
    </location>
</feature>
<dbReference type="PANTHER" id="PTHR22946:SF0">
    <property type="entry name" value="DIENELACTONE HYDROLASE DOMAIN-CONTAINING PROTEIN"/>
    <property type="match status" value="1"/>
</dbReference>
<dbReference type="SUPFAM" id="SSF53474">
    <property type="entry name" value="alpha/beta-Hydrolases"/>
    <property type="match status" value="1"/>
</dbReference>
<gene>
    <name evidence="2" type="ORF">Lade_1788</name>
    <name evidence="3" type="ORF">NCTC12735_01504</name>
</gene>
<dbReference type="Gene3D" id="3.40.50.1820">
    <property type="entry name" value="alpha/beta hydrolase"/>
    <property type="match status" value="1"/>
</dbReference>
<geneLocation type="plasmid" evidence="3 5">
    <name>24</name>
</geneLocation>
<dbReference type="AlphaFoldDB" id="A0A0W0R0F8"/>
<dbReference type="KEGG" id="ladl:NCTC12735_01504"/>
<evidence type="ECO:0000313" key="3">
    <source>
        <dbReference type="EMBL" id="VEH85862.1"/>
    </source>
</evidence>
<proteinExistence type="predicted"/>
<evidence type="ECO:0000313" key="4">
    <source>
        <dbReference type="Proteomes" id="UP000054859"/>
    </source>
</evidence>
<dbReference type="Pfam" id="PF01738">
    <property type="entry name" value="DLH"/>
    <property type="match status" value="1"/>
</dbReference>
<evidence type="ECO:0000259" key="1">
    <source>
        <dbReference type="Pfam" id="PF01738"/>
    </source>
</evidence>
<evidence type="ECO:0000313" key="5">
    <source>
        <dbReference type="Proteomes" id="UP000281170"/>
    </source>
</evidence>
<keyword evidence="4" id="KW-1185">Reference proteome</keyword>
<accession>A0A0W0R0F8</accession>
<protein>
    <submittedName>
        <fullName evidence="2">Dienelactone hydrolase family protein</fullName>
    </submittedName>
</protein>
<dbReference type="PATRIC" id="fig|45056.6.peg.1846"/>
<name>A0A0W0R0F8_9GAMM</name>
<dbReference type="PANTHER" id="PTHR22946">
    <property type="entry name" value="DIENELACTONE HYDROLASE DOMAIN-CONTAINING PROTEIN-RELATED"/>
    <property type="match status" value="1"/>
</dbReference>
<dbReference type="InterPro" id="IPR002925">
    <property type="entry name" value="Dienelactn_hydro"/>
</dbReference>
<dbReference type="Proteomes" id="UP000281170">
    <property type="component" value="Plasmid 24"/>
</dbReference>
<evidence type="ECO:0000313" key="2">
    <source>
        <dbReference type="EMBL" id="KTC64494.1"/>
    </source>
</evidence>
<dbReference type="GO" id="GO:0016787">
    <property type="term" value="F:hydrolase activity"/>
    <property type="evidence" value="ECO:0007669"/>
    <property type="project" value="UniProtKB-KW"/>
</dbReference>
<dbReference type="STRING" id="45056.Lade_1788"/>